<evidence type="ECO:0000313" key="1">
    <source>
        <dbReference type="EMBL" id="TWT62543.1"/>
    </source>
</evidence>
<organism evidence="1 2">
    <name type="scientific">Rubinisphaera italica</name>
    <dbReference type="NCBI Taxonomy" id="2527969"/>
    <lineage>
        <taxon>Bacteria</taxon>
        <taxon>Pseudomonadati</taxon>
        <taxon>Planctomycetota</taxon>
        <taxon>Planctomycetia</taxon>
        <taxon>Planctomycetales</taxon>
        <taxon>Planctomycetaceae</taxon>
        <taxon>Rubinisphaera</taxon>
    </lineage>
</organism>
<dbReference type="RefSeq" id="WP_146504388.1">
    <property type="nucleotide sequence ID" value="NZ_SJPG01000001.1"/>
</dbReference>
<dbReference type="AlphaFoldDB" id="A0A5C5XJN0"/>
<comment type="caution">
    <text evidence="1">The sequence shown here is derived from an EMBL/GenBank/DDBJ whole genome shotgun (WGS) entry which is preliminary data.</text>
</comment>
<dbReference type="EMBL" id="SJPG01000001">
    <property type="protein sequence ID" value="TWT62543.1"/>
    <property type="molecule type" value="Genomic_DNA"/>
</dbReference>
<evidence type="ECO:0000313" key="2">
    <source>
        <dbReference type="Proteomes" id="UP000316095"/>
    </source>
</evidence>
<dbReference type="Proteomes" id="UP000316095">
    <property type="component" value="Unassembled WGS sequence"/>
</dbReference>
<accession>A0A5C5XJN0</accession>
<name>A0A5C5XJN0_9PLAN</name>
<keyword evidence="2" id="KW-1185">Reference proteome</keyword>
<proteinExistence type="predicted"/>
<gene>
    <name evidence="1" type="ORF">Pan54_32850</name>
</gene>
<protein>
    <submittedName>
        <fullName evidence="1">Uncharacterized protein</fullName>
    </submittedName>
</protein>
<reference evidence="1 2" key="1">
    <citation type="submission" date="2019-02" db="EMBL/GenBank/DDBJ databases">
        <title>Deep-cultivation of Planctomycetes and their phenomic and genomic characterization uncovers novel biology.</title>
        <authorList>
            <person name="Wiegand S."/>
            <person name="Jogler M."/>
            <person name="Boedeker C."/>
            <person name="Pinto D."/>
            <person name="Vollmers J."/>
            <person name="Rivas-Marin E."/>
            <person name="Kohn T."/>
            <person name="Peeters S.H."/>
            <person name="Heuer A."/>
            <person name="Rast P."/>
            <person name="Oberbeckmann S."/>
            <person name="Bunk B."/>
            <person name="Jeske O."/>
            <person name="Meyerdierks A."/>
            <person name="Storesund J.E."/>
            <person name="Kallscheuer N."/>
            <person name="Luecker S."/>
            <person name="Lage O.M."/>
            <person name="Pohl T."/>
            <person name="Merkel B.J."/>
            <person name="Hornburger P."/>
            <person name="Mueller R.-W."/>
            <person name="Bruemmer F."/>
            <person name="Labrenz M."/>
            <person name="Spormann A.M."/>
            <person name="Op Den Camp H."/>
            <person name="Overmann J."/>
            <person name="Amann R."/>
            <person name="Jetten M.S.M."/>
            <person name="Mascher T."/>
            <person name="Medema M.H."/>
            <person name="Devos D.P."/>
            <person name="Kaster A.-K."/>
            <person name="Ovreas L."/>
            <person name="Rohde M."/>
            <person name="Galperin M.Y."/>
            <person name="Jogler C."/>
        </authorList>
    </citation>
    <scope>NUCLEOTIDE SEQUENCE [LARGE SCALE GENOMIC DNA]</scope>
    <source>
        <strain evidence="1 2">Pan54</strain>
    </source>
</reference>
<sequence>MNPQTFQAQLEVAIENRDRNALSELERIAGDDPDTDMMWQDHLLIENAVQQWQQISRPSQTLIPATSPSLVPLRQRLAAATTAVVLLVAAASFFRSPAPQQSVTMTTAIQEVAASIEERPQHNTAVQDDQLFVRNESAPAFSSTTGIQDLHLPVSVVSNMHAQLSEEVYQAWSLISRLPDDAVQVYEQLEGIVPKTAPVTLPAPEETDEQDFLPASIRSLLS</sequence>